<dbReference type="InterPro" id="IPR051876">
    <property type="entry name" value="ODA-DC/CCD"/>
</dbReference>
<dbReference type="Proteomes" id="UP001318040">
    <property type="component" value="Chromosome 29"/>
</dbReference>
<dbReference type="InterPro" id="IPR049258">
    <property type="entry name" value="ODAD1_CC"/>
</dbReference>
<dbReference type="PANTHER" id="PTHR21694">
    <property type="entry name" value="COILED-COIL DOMAIN-CONTAINING PROTEIN 63"/>
    <property type="match status" value="1"/>
</dbReference>
<gene>
    <name evidence="5" type="primary">LOC116947096</name>
</gene>
<evidence type="ECO:0000259" key="3">
    <source>
        <dbReference type="Pfam" id="PF21773"/>
    </source>
</evidence>
<evidence type="ECO:0000256" key="2">
    <source>
        <dbReference type="SAM" id="MobiDB-lite"/>
    </source>
</evidence>
<dbReference type="GO" id="GO:0003341">
    <property type="term" value="P:cilium movement"/>
    <property type="evidence" value="ECO:0007669"/>
    <property type="project" value="TreeGrafter"/>
</dbReference>
<protein>
    <submittedName>
        <fullName evidence="5">Uncharacterized protein LOC116947096</fullName>
    </submittedName>
</protein>
<dbReference type="GO" id="GO:0005930">
    <property type="term" value="C:axoneme"/>
    <property type="evidence" value="ECO:0007669"/>
    <property type="project" value="TreeGrafter"/>
</dbReference>
<accession>A0AAJ7X224</accession>
<organism evidence="4 5">
    <name type="scientific">Petromyzon marinus</name>
    <name type="common">Sea lamprey</name>
    <dbReference type="NCBI Taxonomy" id="7757"/>
    <lineage>
        <taxon>Eukaryota</taxon>
        <taxon>Metazoa</taxon>
        <taxon>Chordata</taxon>
        <taxon>Craniata</taxon>
        <taxon>Vertebrata</taxon>
        <taxon>Cyclostomata</taxon>
        <taxon>Hyperoartia</taxon>
        <taxon>Petromyzontiformes</taxon>
        <taxon>Petromyzontidae</taxon>
        <taxon>Petromyzon</taxon>
    </lineage>
</organism>
<proteinExistence type="predicted"/>
<keyword evidence="1" id="KW-0175">Coiled coil</keyword>
<reference evidence="5" key="1">
    <citation type="submission" date="2025-08" db="UniProtKB">
        <authorList>
            <consortium name="RefSeq"/>
        </authorList>
    </citation>
    <scope>IDENTIFICATION</scope>
    <source>
        <tissue evidence="5">Sperm</tissue>
    </source>
</reference>
<dbReference type="Pfam" id="PF21773">
    <property type="entry name" value="ODAD1_CC"/>
    <property type="match status" value="1"/>
</dbReference>
<dbReference type="RefSeq" id="XP_032818405.1">
    <property type="nucleotide sequence ID" value="XM_032962514.1"/>
</dbReference>
<evidence type="ECO:0000313" key="5">
    <source>
        <dbReference type="RefSeq" id="XP_032818405.1"/>
    </source>
</evidence>
<evidence type="ECO:0000313" key="4">
    <source>
        <dbReference type="Proteomes" id="UP001318040"/>
    </source>
</evidence>
<dbReference type="GO" id="GO:0036158">
    <property type="term" value="P:outer dynein arm assembly"/>
    <property type="evidence" value="ECO:0007669"/>
    <property type="project" value="TreeGrafter"/>
</dbReference>
<feature type="region of interest" description="Disordered" evidence="2">
    <location>
        <begin position="27"/>
        <end position="70"/>
    </location>
</feature>
<name>A0AAJ7X224_PETMA</name>
<feature type="compositionally biased region" description="Basic and acidic residues" evidence="2">
    <location>
        <begin position="282"/>
        <end position="292"/>
    </location>
</feature>
<sequence length="292" mass="32407">MLAAAVRQRQQMLDVKGDRACGAAVRRRGSVAPGHGGPAPARRRASGMLTEPAQGSTQLSVGEEARGPPACARHHRNDWASWGNDLRLNADFIHDTYVDRENANFALFNYVTEQECEIRKLKDDIEKLSADMEPRGGGPEGTPDEREKAVRVNICRVISEKEMSDKKRADAEGTLGKLKEGVWNLLMKMDCNLEELKQGLAWKEGVTDQNIAAYLTLIKQEAFRLLSARDYLQSKIKATEPLGKLDTANARPVKNSLLDLYTMELPSTKLDWDSGESSEEGSDLKPLEVTKQ</sequence>
<keyword evidence="4" id="KW-1185">Reference proteome</keyword>
<dbReference type="PANTHER" id="PTHR21694:SF18">
    <property type="entry name" value="COILED-COIL DOMAIN-CONTAINING PROTEIN 63"/>
    <property type="match status" value="1"/>
</dbReference>
<feature type="region of interest" description="Disordered" evidence="2">
    <location>
        <begin position="269"/>
        <end position="292"/>
    </location>
</feature>
<dbReference type="KEGG" id="pmrn:116947096"/>
<feature type="domain" description="ODAD1 central coiled coil region" evidence="3">
    <location>
        <begin position="89"/>
        <end position="200"/>
    </location>
</feature>
<evidence type="ECO:0000256" key="1">
    <source>
        <dbReference type="ARBA" id="ARBA00023054"/>
    </source>
</evidence>
<dbReference type="AlphaFoldDB" id="A0AAJ7X224"/>